<dbReference type="SMART" id="SM00027">
    <property type="entry name" value="EH"/>
    <property type="match status" value="1"/>
</dbReference>
<dbReference type="Pfam" id="PF12763">
    <property type="entry name" value="EH"/>
    <property type="match status" value="1"/>
</dbReference>
<dbReference type="PROSITE" id="PS50222">
    <property type="entry name" value="EF_HAND_2"/>
    <property type="match status" value="1"/>
</dbReference>
<evidence type="ECO:0000256" key="2">
    <source>
        <dbReference type="SAM" id="MobiDB-lite"/>
    </source>
</evidence>
<dbReference type="SUPFAM" id="SSF47473">
    <property type="entry name" value="EF-hand"/>
    <property type="match status" value="1"/>
</dbReference>
<evidence type="ECO:0000256" key="3">
    <source>
        <dbReference type="SAM" id="Phobius"/>
    </source>
</evidence>
<dbReference type="InterPro" id="IPR002048">
    <property type="entry name" value="EF_hand_dom"/>
</dbReference>
<dbReference type="CDD" id="cd00052">
    <property type="entry name" value="EH"/>
    <property type="match status" value="1"/>
</dbReference>
<feature type="compositionally biased region" description="Basic and acidic residues" evidence="2">
    <location>
        <begin position="172"/>
        <end position="182"/>
    </location>
</feature>
<proteinExistence type="predicted"/>
<feature type="non-terminal residue" evidence="6">
    <location>
        <position position="403"/>
    </location>
</feature>
<dbReference type="Gene3D" id="1.10.238.10">
    <property type="entry name" value="EF-hand"/>
    <property type="match status" value="1"/>
</dbReference>
<dbReference type="EMBL" id="CAJVQB010044536">
    <property type="protein sequence ID" value="CAG8831981.1"/>
    <property type="molecule type" value="Genomic_DNA"/>
</dbReference>
<feature type="domain" description="EH" evidence="4">
    <location>
        <begin position="297"/>
        <end position="403"/>
    </location>
</feature>
<protein>
    <submittedName>
        <fullName evidence="6">1601_t:CDS:1</fullName>
    </submittedName>
</protein>
<dbReference type="PROSITE" id="PS00018">
    <property type="entry name" value="EF_HAND_1"/>
    <property type="match status" value="1"/>
</dbReference>
<evidence type="ECO:0000259" key="4">
    <source>
        <dbReference type="PROSITE" id="PS50031"/>
    </source>
</evidence>
<evidence type="ECO:0000259" key="5">
    <source>
        <dbReference type="PROSITE" id="PS50222"/>
    </source>
</evidence>
<keyword evidence="3" id="KW-1133">Transmembrane helix</keyword>
<keyword evidence="1" id="KW-0106">Calcium</keyword>
<organism evidence="6 7">
    <name type="scientific">Gigaspora margarita</name>
    <dbReference type="NCBI Taxonomy" id="4874"/>
    <lineage>
        <taxon>Eukaryota</taxon>
        <taxon>Fungi</taxon>
        <taxon>Fungi incertae sedis</taxon>
        <taxon>Mucoromycota</taxon>
        <taxon>Glomeromycotina</taxon>
        <taxon>Glomeromycetes</taxon>
        <taxon>Diversisporales</taxon>
        <taxon>Gigasporaceae</taxon>
        <taxon>Gigaspora</taxon>
    </lineage>
</organism>
<feature type="compositionally biased region" description="Low complexity" evidence="2">
    <location>
        <begin position="83"/>
        <end position="97"/>
    </location>
</feature>
<evidence type="ECO:0000313" key="6">
    <source>
        <dbReference type="EMBL" id="CAG8831981.1"/>
    </source>
</evidence>
<dbReference type="Proteomes" id="UP000789901">
    <property type="component" value="Unassembled WGS sequence"/>
</dbReference>
<feature type="transmembrane region" description="Helical" evidence="3">
    <location>
        <begin position="326"/>
        <end position="345"/>
    </location>
</feature>
<dbReference type="PANTHER" id="PTHR11216">
    <property type="entry name" value="EH DOMAIN"/>
    <property type="match status" value="1"/>
</dbReference>
<reference evidence="6 7" key="1">
    <citation type="submission" date="2021-06" db="EMBL/GenBank/DDBJ databases">
        <authorList>
            <person name="Kallberg Y."/>
            <person name="Tangrot J."/>
            <person name="Rosling A."/>
        </authorList>
    </citation>
    <scope>NUCLEOTIDE SEQUENCE [LARGE SCALE GENOMIC DNA]</scope>
    <source>
        <strain evidence="6 7">120-4 pot B 10/14</strain>
    </source>
</reference>
<feature type="domain" description="EF-hand" evidence="5">
    <location>
        <begin position="354"/>
        <end position="389"/>
    </location>
</feature>
<keyword evidence="3" id="KW-0812">Transmembrane</keyword>
<sequence length="403" mass="44523">MQSSLEPNEEDIPRISVKDLKANFDRNVNQSQKPVVPARPPILAPKPNSSSLSNKIAPVVPPRRVKDDTVSTSKPPLPPRKPPSSLTNDDNNDTVNTSKPPLPPRNPSSLTNSDNDAPPIPSRSTKSGQMVKVLDSKKIDQAQNKVKSTSQDMAGQAARRGVSQAFAQSKAEYGESKYGKKVPDGFLNRMEKFAQNEADKQAQKAAGEAFDDKVGELRKGNVSDAQKSKASNNANNGFTLSKASNMISNTLTKPNSLKPSIPPKKTSNTEIKIPRRPIQHNNPFKEHNLSQGIKPDAKERYETVFEANKDDDGYIDGEYLLLSFNYLNLGILSISNVFILLGAVVKEIYVRSRLDNQTLCKIWELLDTDEDGRLSKNEFSVGMFLIDERLRGNPVPDELPEHL</sequence>
<comment type="caution">
    <text evidence="6">The sequence shown here is derived from an EMBL/GenBank/DDBJ whole genome shotgun (WGS) entry which is preliminary data.</text>
</comment>
<name>A0ABN7WGV6_GIGMA</name>
<keyword evidence="3" id="KW-0472">Membrane</keyword>
<evidence type="ECO:0000313" key="7">
    <source>
        <dbReference type="Proteomes" id="UP000789901"/>
    </source>
</evidence>
<evidence type="ECO:0000256" key="1">
    <source>
        <dbReference type="ARBA" id="ARBA00022837"/>
    </source>
</evidence>
<dbReference type="InterPro" id="IPR011992">
    <property type="entry name" value="EF-hand-dom_pair"/>
</dbReference>
<dbReference type="InterPro" id="IPR018247">
    <property type="entry name" value="EF_Hand_1_Ca_BS"/>
</dbReference>
<feature type="region of interest" description="Disordered" evidence="2">
    <location>
        <begin position="24"/>
        <end position="182"/>
    </location>
</feature>
<dbReference type="InterPro" id="IPR000261">
    <property type="entry name" value="EH_dom"/>
</dbReference>
<dbReference type="PANTHER" id="PTHR11216:SF170">
    <property type="entry name" value="DYNAMIN ASSOCIATED PROTEIN 160, ISOFORM D"/>
    <property type="match status" value="1"/>
</dbReference>
<dbReference type="PROSITE" id="PS50031">
    <property type="entry name" value="EH"/>
    <property type="match status" value="1"/>
</dbReference>
<keyword evidence="7" id="KW-1185">Reference proteome</keyword>
<feature type="compositionally biased region" description="Polar residues" evidence="2">
    <location>
        <begin position="141"/>
        <end position="153"/>
    </location>
</feature>
<accession>A0ABN7WGV6</accession>
<gene>
    <name evidence="6" type="ORF">GMARGA_LOCUS30864</name>
</gene>